<dbReference type="SUPFAM" id="SSF51905">
    <property type="entry name" value="FAD/NAD(P)-binding domain"/>
    <property type="match status" value="1"/>
</dbReference>
<evidence type="ECO:0000256" key="2">
    <source>
        <dbReference type="ARBA" id="ARBA00023002"/>
    </source>
</evidence>
<dbReference type="PANTHER" id="PTHR13847">
    <property type="entry name" value="SARCOSINE DEHYDROGENASE-RELATED"/>
    <property type="match status" value="1"/>
</dbReference>
<dbReference type="Pfam" id="PF01266">
    <property type="entry name" value="DAO"/>
    <property type="match status" value="1"/>
</dbReference>
<dbReference type="PATRIC" id="fig|80878.5.peg.629"/>
<evidence type="ECO:0000313" key="5">
    <source>
        <dbReference type="Proteomes" id="UP000032566"/>
    </source>
</evidence>
<accession>A0A0D7KBJ0</accession>
<sequence length="408" mass="43809">MKIAIVGAGIIGVTTAYELAHDGHEVTVLEQRSAAAEEASFANAGLLSPYLTTPCTIAGKPSPTAQRPWHTHTGIRLAQGAGLHELAWLWRWRRSHTPLSTLESLARYSRERTQAIAARHELDFDASTGRLLFFRTARQRAQYQPLLDWMREAGTAVQDMDADAARQVEPGLSPEAPLHSAVLLPHAVSGNCRLFAQILRQGMQGAGVQFVFNAQVTSLSSQPTGIWVDGEPDMRRFDAVVVCAGAASHTLLRPRGIRLPMAPVFGYSVSAPLREATHAPLTSALDVQEQITITRQGQRVRITGGAELGSPQAAHHHATLQKLYRAVNDWFPGGAQLSGPLQIWRGARPTLADGAPALGSTALPGIWLNTGHGAGGWALACGSARALADMLGQRAPEISVQGLEAQRF</sequence>
<dbReference type="EMBL" id="JXYQ01000017">
    <property type="protein sequence ID" value="KJA11374.1"/>
    <property type="molecule type" value="Genomic_DNA"/>
</dbReference>
<dbReference type="Gene3D" id="3.50.50.60">
    <property type="entry name" value="FAD/NAD(P)-binding domain"/>
    <property type="match status" value="2"/>
</dbReference>
<gene>
    <name evidence="4" type="ORF">RP29_06570</name>
</gene>
<keyword evidence="2" id="KW-0560">Oxidoreductase</keyword>
<proteinExistence type="inferred from homology"/>
<evidence type="ECO:0000313" key="4">
    <source>
        <dbReference type="EMBL" id="KJA11374.1"/>
    </source>
</evidence>
<dbReference type="InterPro" id="IPR006076">
    <property type="entry name" value="FAD-dep_OxRdtase"/>
</dbReference>
<dbReference type="Gene3D" id="3.30.9.10">
    <property type="entry name" value="D-Amino Acid Oxidase, subunit A, domain 2"/>
    <property type="match status" value="1"/>
</dbReference>
<organism evidence="4 5">
    <name type="scientific">Acidovorax temperans</name>
    <dbReference type="NCBI Taxonomy" id="80878"/>
    <lineage>
        <taxon>Bacteria</taxon>
        <taxon>Pseudomonadati</taxon>
        <taxon>Pseudomonadota</taxon>
        <taxon>Betaproteobacteria</taxon>
        <taxon>Burkholderiales</taxon>
        <taxon>Comamonadaceae</taxon>
        <taxon>Acidovorax</taxon>
    </lineage>
</organism>
<dbReference type="PANTHER" id="PTHR13847:SF280">
    <property type="entry name" value="D-AMINO ACID DEHYDROGENASE"/>
    <property type="match status" value="1"/>
</dbReference>
<dbReference type="Proteomes" id="UP000032566">
    <property type="component" value="Unassembled WGS sequence"/>
</dbReference>
<protein>
    <submittedName>
        <fullName evidence="4">Amino acid dehydrogenase</fullName>
    </submittedName>
</protein>
<dbReference type="STRING" id="80878.RP29_06570"/>
<dbReference type="OrthoDB" id="18526at2"/>
<reference evidence="4 5" key="1">
    <citation type="submission" date="2014-12" db="EMBL/GenBank/DDBJ databases">
        <title>Isolation of bacteria from lake water.</title>
        <authorList>
            <person name="Sheng K.-Y."/>
            <person name="Chin P.-S."/>
            <person name="Chan K.-G."/>
            <person name="Tan G.S."/>
        </authorList>
    </citation>
    <scope>NUCLEOTIDE SEQUENCE [LARGE SCALE GENOMIC DNA]</scope>
    <source>
        <strain evidence="4 5">KY4</strain>
    </source>
</reference>
<evidence type="ECO:0000256" key="1">
    <source>
        <dbReference type="ARBA" id="ARBA00009410"/>
    </source>
</evidence>
<dbReference type="AlphaFoldDB" id="A0A0D7KBJ0"/>
<evidence type="ECO:0000259" key="3">
    <source>
        <dbReference type="Pfam" id="PF01266"/>
    </source>
</evidence>
<keyword evidence="5" id="KW-1185">Reference proteome</keyword>
<name>A0A0D7KBJ0_9BURK</name>
<dbReference type="GO" id="GO:0016491">
    <property type="term" value="F:oxidoreductase activity"/>
    <property type="evidence" value="ECO:0007669"/>
    <property type="project" value="UniProtKB-KW"/>
</dbReference>
<dbReference type="InterPro" id="IPR036188">
    <property type="entry name" value="FAD/NAD-bd_sf"/>
</dbReference>
<dbReference type="RefSeq" id="WP_044396882.1">
    <property type="nucleotide sequence ID" value="NZ_JXYQ01000017.1"/>
</dbReference>
<comment type="caution">
    <text evidence="4">The sequence shown here is derived from an EMBL/GenBank/DDBJ whole genome shotgun (WGS) entry which is preliminary data.</text>
</comment>
<feature type="domain" description="FAD dependent oxidoreductase" evidence="3">
    <location>
        <begin position="2"/>
        <end position="390"/>
    </location>
</feature>
<dbReference type="GO" id="GO:0005737">
    <property type="term" value="C:cytoplasm"/>
    <property type="evidence" value="ECO:0007669"/>
    <property type="project" value="TreeGrafter"/>
</dbReference>
<comment type="similarity">
    <text evidence="1">Belongs to the DadA oxidoreductase family.</text>
</comment>